<evidence type="ECO:0000256" key="10">
    <source>
        <dbReference type="SAM" id="MobiDB-lite"/>
    </source>
</evidence>
<sequence length="192" mass="20951">MYPSPAAMFQDPFHKDANRLVFCGIIKCSWKTAETHGGLGVIATFDPKSIPGNWNDAGYRADFSTKAMREENGLKYIEEAIENLSKRLQYHSHASDLEGGLHTARRLTGFPRTSNINDFSAGVASHGTSIHILRTIGQEKKANFKDQRPSANCSPVSVTKSSPALVFSMKPAPSPASTKSKRTRPQSAVGPF</sequence>
<keyword evidence="8" id="KW-0067">ATP-binding</keyword>
<dbReference type="PANTHER" id="PTHR20852">
    <property type="entry name" value="GLUTAMINE SYNTHETASE"/>
    <property type="match status" value="1"/>
</dbReference>
<evidence type="ECO:0000313" key="11">
    <source>
        <dbReference type="EMBL" id="ELW70845.1"/>
    </source>
</evidence>
<reference evidence="12" key="2">
    <citation type="journal article" date="2013" name="Nat. Commun.">
        <title>Genome of the Chinese tree shrew.</title>
        <authorList>
            <person name="Fan Y."/>
            <person name="Huang Z.Y."/>
            <person name="Cao C.C."/>
            <person name="Chen C.S."/>
            <person name="Chen Y.X."/>
            <person name="Fan D.D."/>
            <person name="He J."/>
            <person name="Hou H.L."/>
            <person name="Hu L."/>
            <person name="Hu X.T."/>
            <person name="Jiang X.T."/>
            <person name="Lai R."/>
            <person name="Lang Y.S."/>
            <person name="Liang B."/>
            <person name="Liao S.G."/>
            <person name="Mu D."/>
            <person name="Ma Y.Y."/>
            <person name="Niu Y.Y."/>
            <person name="Sun X.Q."/>
            <person name="Xia J.Q."/>
            <person name="Xiao J."/>
            <person name="Xiong Z.Q."/>
            <person name="Xu L."/>
            <person name="Yang L."/>
            <person name="Zhang Y."/>
            <person name="Zhao W."/>
            <person name="Zhao X.D."/>
            <person name="Zheng Y.T."/>
            <person name="Zhou J.M."/>
            <person name="Zhu Y.B."/>
            <person name="Zhang G.J."/>
            <person name="Wang J."/>
            <person name="Yao Y.G."/>
        </authorList>
    </citation>
    <scope>NUCLEOTIDE SEQUENCE [LARGE SCALE GENOMIC DNA]</scope>
</reference>
<accession>L9L6W1</accession>
<evidence type="ECO:0000256" key="5">
    <source>
        <dbReference type="ARBA" id="ARBA00022490"/>
    </source>
</evidence>
<dbReference type="Gene3D" id="3.30.590.10">
    <property type="entry name" value="Glutamine synthetase/guanido kinase, catalytic domain"/>
    <property type="match status" value="1"/>
</dbReference>
<evidence type="ECO:0000256" key="3">
    <source>
        <dbReference type="ARBA" id="ARBA00012937"/>
    </source>
</evidence>
<dbReference type="Proteomes" id="UP000011518">
    <property type="component" value="Unassembled WGS sequence"/>
</dbReference>
<keyword evidence="6" id="KW-0436">Ligase</keyword>
<feature type="region of interest" description="Disordered" evidence="10">
    <location>
        <begin position="167"/>
        <end position="192"/>
    </location>
</feature>
<keyword evidence="7" id="KW-0547">Nucleotide-binding</keyword>
<dbReference type="GO" id="GO:0006542">
    <property type="term" value="P:glutamine biosynthetic process"/>
    <property type="evidence" value="ECO:0007669"/>
    <property type="project" value="TreeGrafter"/>
</dbReference>
<dbReference type="GO" id="GO:0005524">
    <property type="term" value="F:ATP binding"/>
    <property type="evidence" value="ECO:0007669"/>
    <property type="project" value="UniProtKB-KW"/>
</dbReference>
<evidence type="ECO:0000256" key="4">
    <source>
        <dbReference type="ARBA" id="ARBA00021364"/>
    </source>
</evidence>
<reference evidence="12" key="1">
    <citation type="submission" date="2012-07" db="EMBL/GenBank/DDBJ databases">
        <title>Genome of the Chinese tree shrew, a rising model animal genetically related to primates.</title>
        <authorList>
            <person name="Zhang G."/>
            <person name="Fan Y."/>
            <person name="Yao Y."/>
            <person name="Huang Z."/>
        </authorList>
    </citation>
    <scope>NUCLEOTIDE SEQUENCE [LARGE SCALE GENOMIC DNA]</scope>
</reference>
<proteinExistence type="inferred from homology"/>
<evidence type="ECO:0000256" key="6">
    <source>
        <dbReference type="ARBA" id="ARBA00022598"/>
    </source>
</evidence>
<keyword evidence="12" id="KW-1185">Reference proteome</keyword>
<keyword evidence="5" id="KW-0963">Cytoplasm</keyword>
<dbReference type="PANTHER" id="PTHR20852:SF45">
    <property type="entry name" value="GLUTAMINE SYNTHETASE"/>
    <property type="match status" value="1"/>
</dbReference>
<dbReference type="InterPro" id="IPR050292">
    <property type="entry name" value="Glutamine_Synthetase"/>
</dbReference>
<evidence type="ECO:0000256" key="2">
    <source>
        <dbReference type="ARBA" id="ARBA00009897"/>
    </source>
</evidence>
<dbReference type="EMBL" id="KB320482">
    <property type="protein sequence ID" value="ELW70845.1"/>
    <property type="molecule type" value="Genomic_DNA"/>
</dbReference>
<dbReference type="InterPro" id="IPR014746">
    <property type="entry name" value="Gln_synth/guanido_kin_cat_dom"/>
</dbReference>
<dbReference type="STRING" id="246437.L9L6W1"/>
<name>L9L6W1_TUPCH</name>
<dbReference type="AlphaFoldDB" id="L9L6W1"/>
<dbReference type="InParanoid" id="L9L6W1"/>
<comment type="similarity">
    <text evidence="2">Belongs to the glutamine synthetase family.</text>
</comment>
<comment type="subcellular location">
    <subcellularLocation>
        <location evidence="1">Cytoplasm</location>
    </subcellularLocation>
</comment>
<organism evidence="11 12">
    <name type="scientific">Tupaia chinensis</name>
    <name type="common">Chinese tree shrew</name>
    <name type="synonym">Tupaia belangeri chinensis</name>
    <dbReference type="NCBI Taxonomy" id="246437"/>
    <lineage>
        <taxon>Eukaryota</taxon>
        <taxon>Metazoa</taxon>
        <taxon>Chordata</taxon>
        <taxon>Craniata</taxon>
        <taxon>Vertebrata</taxon>
        <taxon>Euteleostomi</taxon>
        <taxon>Mammalia</taxon>
        <taxon>Eutheria</taxon>
        <taxon>Euarchontoglires</taxon>
        <taxon>Scandentia</taxon>
        <taxon>Tupaiidae</taxon>
        <taxon>Tupaia</taxon>
    </lineage>
</organism>
<evidence type="ECO:0000313" key="12">
    <source>
        <dbReference type="Proteomes" id="UP000011518"/>
    </source>
</evidence>
<evidence type="ECO:0000256" key="1">
    <source>
        <dbReference type="ARBA" id="ARBA00004496"/>
    </source>
</evidence>
<protein>
    <recommendedName>
        <fullName evidence="4">Glutamine synthetase</fullName>
        <ecNumber evidence="3">6.3.1.2</ecNumber>
    </recommendedName>
    <alternativeName>
        <fullName evidence="9">Glutamate--ammonia ligase</fullName>
    </alternativeName>
</protein>
<evidence type="ECO:0000256" key="7">
    <source>
        <dbReference type="ARBA" id="ARBA00022741"/>
    </source>
</evidence>
<dbReference type="FunFam" id="3.30.590.10:FF:000011">
    <property type="entry name" value="Glutamine synthetase"/>
    <property type="match status" value="1"/>
</dbReference>
<evidence type="ECO:0000256" key="8">
    <source>
        <dbReference type="ARBA" id="ARBA00022840"/>
    </source>
</evidence>
<evidence type="ECO:0000256" key="9">
    <source>
        <dbReference type="ARBA" id="ARBA00030668"/>
    </source>
</evidence>
<dbReference type="GO" id="GO:0004356">
    <property type="term" value="F:glutamine synthetase activity"/>
    <property type="evidence" value="ECO:0007669"/>
    <property type="project" value="UniProtKB-EC"/>
</dbReference>
<dbReference type="EC" id="6.3.1.2" evidence="3"/>
<gene>
    <name evidence="11" type="ORF">TREES_T100005013</name>
</gene>
<dbReference type="SUPFAM" id="SSF55931">
    <property type="entry name" value="Glutamine synthetase/guanido kinase"/>
    <property type="match status" value="1"/>
</dbReference>
<dbReference type="GO" id="GO:0005737">
    <property type="term" value="C:cytoplasm"/>
    <property type="evidence" value="ECO:0007669"/>
    <property type="project" value="UniProtKB-SubCell"/>
</dbReference>